<evidence type="ECO:0000313" key="4">
    <source>
        <dbReference type="Proteomes" id="UP000092600"/>
    </source>
</evidence>
<dbReference type="InterPro" id="IPR044575">
    <property type="entry name" value="RAY1-like"/>
</dbReference>
<feature type="transmembrane region" description="Helical" evidence="1">
    <location>
        <begin position="20"/>
        <end position="48"/>
    </location>
</feature>
<proteinExistence type="predicted"/>
<dbReference type="Proteomes" id="UP000092600">
    <property type="component" value="Unassembled WGS sequence"/>
</dbReference>
<evidence type="ECO:0000256" key="1">
    <source>
        <dbReference type="SAM" id="Phobius"/>
    </source>
</evidence>
<dbReference type="PANTHER" id="PTHR47483">
    <property type="entry name" value="BETA-ARABINOFURANOSYLTRANSFERASE RAY1"/>
    <property type="match status" value="1"/>
</dbReference>
<keyword evidence="1" id="KW-1133">Transmembrane helix</keyword>
<dbReference type="AlphaFoldDB" id="A0A199VUS0"/>
<organism evidence="3 4">
    <name type="scientific">Ananas comosus</name>
    <name type="common">Pineapple</name>
    <name type="synonym">Ananas ananas</name>
    <dbReference type="NCBI Taxonomy" id="4615"/>
    <lineage>
        <taxon>Eukaryota</taxon>
        <taxon>Viridiplantae</taxon>
        <taxon>Streptophyta</taxon>
        <taxon>Embryophyta</taxon>
        <taxon>Tracheophyta</taxon>
        <taxon>Spermatophyta</taxon>
        <taxon>Magnoliopsida</taxon>
        <taxon>Liliopsida</taxon>
        <taxon>Poales</taxon>
        <taxon>Bromeliaceae</taxon>
        <taxon>Bromelioideae</taxon>
        <taxon>Ananas</taxon>
    </lineage>
</organism>
<dbReference type="GO" id="GO:0016757">
    <property type="term" value="F:glycosyltransferase activity"/>
    <property type="evidence" value="ECO:0007669"/>
    <property type="project" value="InterPro"/>
</dbReference>
<dbReference type="InterPro" id="IPR005069">
    <property type="entry name" value="Nucl-diP-sugar_transferase"/>
</dbReference>
<dbReference type="EMBL" id="LSRQ01000815">
    <property type="protein sequence ID" value="OAY80671.1"/>
    <property type="molecule type" value="Genomic_DNA"/>
</dbReference>
<comment type="caution">
    <text evidence="3">The sequence shown here is derived from an EMBL/GenBank/DDBJ whole genome shotgun (WGS) entry which is preliminary data.</text>
</comment>
<protein>
    <submittedName>
        <fullName evidence="3">Beta-arabinofuranosyltransferase RAY1</fullName>
    </submittedName>
</protein>
<feature type="non-terminal residue" evidence="3">
    <location>
        <position position="703"/>
    </location>
</feature>
<reference evidence="3 4" key="1">
    <citation type="journal article" date="2016" name="DNA Res.">
        <title>The draft genome of MD-2 pineapple using hybrid error correction of long reads.</title>
        <authorList>
            <person name="Redwan R.M."/>
            <person name="Saidin A."/>
            <person name="Kumar S.V."/>
        </authorList>
    </citation>
    <scope>NUCLEOTIDE SEQUENCE [LARGE SCALE GENOMIC DNA]</scope>
    <source>
        <strain evidence="4">cv. MD2</strain>
        <tissue evidence="3">Leaf</tissue>
    </source>
</reference>
<evidence type="ECO:0000313" key="3">
    <source>
        <dbReference type="EMBL" id="OAY80671.1"/>
    </source>
</evidence>
<dbReference type="Pfam" id="PF03407">
    <property type="entry name" value="Nucleotid_trans"/>
    <property type="match status" value="1"/>
</dbReference>
<keyword evidence="1" id="KW-0812">Transmembrane</keyword>
<evidence type="ECO:0000259" key="2">
    <source>
        <dbReference type="Pfam" id="PF03407"/>
    </source>
</evidence>
<keyword evidence="1" id="KW-0472">Membrane</keyword>
<dbReference type="PANTHER" id="PTHR47483:SF1">
    <property type="entry name" value="BETA-ARABINOFURANOSYLTRANSFERASE RAY1"/>
    <property type="match status" value="1"/>
</dbReference>
<accession>A0A199VUS0</accession>
<sequence>MYSSSFPHHHCRLRLRRSKLTGTVPSLGSCLWIFAFGFFFFFVTIFLYSALDRFDYEERGFGSEGGSRGGESPSITIFAAPRPFELGGVDPVRKRQEMAVRSWLALAPEIGVVLFGKHRSVLVLAEALGPRVAVETAIDFTFLGTPFFHSMVARSQATHSDISILIDPETILLPDIFTTLTYIHKLNLDWFLFSTTQNISYFPYQLVDNGIWVQEDGKKIESKKEILVHKWTKSASGQKLLMAWNSGESPLHAGILPPFLYGKCFHEFWIINEVLSSEMRLVFDASNVLFSFYPESLGKFSSNYSGDSNIGNERIWEHEGNSRLAALYGSLHFQNANPPNALFKILKCSGHYYFLNEAKGTVQEATRSQLLGGSLNSRHRNWKVCANEINSMKKENPCSLSQLPKLDLEMPVTLKLPFSLESLLEIVADRDKNVVLGIAGASYRDMLMSWACRLRHLGVSNILICALDSETYEFSVLQGLPVFMDSMSPRNVSFDDCHFGTECFQRVTKVKSRIVLQILKLGYNVLLSDVDVYWFNNPLPYLLSFGPGTLVAQSDEYNETGPINIPRRLNSGFYFVRSGLATIAAMEMVVKHASTSGLSEQPSFYDVLCGEGGVNRVGNDQCYEPKTNLTVFFLDRNFFPNGAYMGFWEKPDVRSACLRAGCFILHNNWINGRKRKLERQIQSGLWDYDPSTRLCIQSWHNYT</sequence>
<name>A0A199VUS0_ANACO</name>
<gene>
    <name evidence="3" type="ORF">ACMD2_21013</name>
</gene>
<keyword evidence="3" id="KW-0808">Transferase</keyword>
<feature type="domain" description="Nucleotide-diphospho-sugar transferase" evidence="2">
    <location>
        <begin position="459"/>
        <end position="679"/>
    </location>
</feature>